<accession>A0A0L6TXA4</accession>
<dbReference type="AlphaFoldDB" id="A0A0L6TXA4"/>
<dbReference type="RefSeq" id="WP_050741233.1">
    <property type="nucleotide sequence ID" value="NZ_LGYO01000041.1"/>
</dbReference>
<dbReference type="Pfam" id="PF12833">
    <property type="entry name" value="HTH_18"/>
    <property type="match status" value="1"/>
</dbReference>
<dbReference type="EMBL" id="LGYO01000041">
    <property type="protein sequence ID" value="KNZ40886.1"/>
    <property type="molecule type" value="Genomic_DNA"/>
</dbReference>
<dbReference type="Pfam" id="PF06445">
    <property type="entry name" value="GyrI-like"/>
    <property type="match status" value="1"/>
</dbReference>
<dbReference type="GO" id="GO:0043565">
    <property type="term" value="F:sequence-specific DNA binding"/>
    <property type="evidence" value="ECO:0007669"/>
    <property type="project" value="InterPro"/>
</dbReference>
<keyword evidence="1" id="KW-0805">Transcription regulation</keyword>
<proteinExistence type="predicted"/>
<evidence type="ECO:0000256" key="3">
    <source>
        <dbReference type="ARBA" id="ARBA00023163"/>
    </source>
</evidence>
<dbReference type="InterPro" id="IPR010499">
    <property type="entry name" value="AraC_E-bd"/>
</dbReference>
<dbReference type="PANTHER" id="PTHR47504:SF6">
    <property type="entry name" value="ARAC-FAMILY TRANSCRIPTIONAL REGULATOR"/>
    <property type="match status" value="1"/>
</dbReference>
<dbReference type="Proteomes" id="UP000036873">
    <property type="component" value="Unassembled WGS sequence"/>
</dbReference>
<dbReference type="SMART" id="SM00871">
    <property type="entry name" value="AraC_E_bind"/>
    <property type="match status" value="1"/>
</dbReference>
<dbReference type="Gene3D" id="1.10.10.60">
    <property type="entry name" value="Homeodomain-like"/>
    <property type="match status" value="2"/>
</dbReference>
<dbReference type="GO" id="GO:0003700">
    <property type="term" value="F:DNA-binding transcription factor activity"/>
    <property type="evidence" value="ECO:0007669"/>
    <property type="project" value="InterPro"/>
</dbReference>
<keyword evidence="2" id="KW-0238">DNA-binding</keyword>
<dbReference type="InterPro" id="IPR018060">
    <property type="entry name" value="HTH_AraC"/>
</dbReference>
<dbReference type="PANTHER" id="PTHR47504">
    <property type="entry name" value="RIGHT ORIGIN-BINDING PROTEIN"/>
    <property type="match status" value="1"/>
</dbReference>
<name>A0A0L6TXA4_9FIRM</name>
<evidence type="ECO:0000313" key="6">
    <source>
        <dbReference type="Proteomes" id="UP000036873"/>
    </source>
</evidence>
<dbReference type="InterPro" id="IPR029442">
    <property type="entry name" value="GyrI-like"/>
</dbReference>
<keyword evidence="6" id="KW-1185">Reference proteome</keyword>
<evidence type="ECO:0000259" key="4">
    <source>
        <dbReference type="PROSITE" id="PS01124"/>
    </source>
</evidence>
<evidence type="ECO:0000313" key="5">
    <source>
        <dbReference type="EMBL" id="KNZ40886.1"/>
    </source>
</evidence>
<dbReference type="SUPFAM" id="SSF55136">
    <property type="entry name" value="Probable bacterial effector-binding domain"/>
    <property type="match status" value="1"/>
</dbReference>
<sequence>MFTNNLINKAIDYIVENLNEEISIDDVADYCHISKYYFCRVFKAETGESIYGFIKRLKMEQSAIEMKLIKDKSITDIGVAYGYSSSNYSSAFKKHHHVSPGEFRKTANSSGAAHPFILDKKLTFQSFEEYEQQIQIRYLDDFVVIYERYLGNYLDLGKNWNEFTEKYKDYMNEDTLMIERFYDDPSITNVKQCLYDICMTVDNNSTFENAMTIQSGKFAVYSFDGLIPDIFEAFQGVFNIWMPNSGYEMDERYGLNIYRKIDREKQHVVMDLCIPIK</sequence>
<dbReference type="PATRIC" id="fig|52689.4.peg.2529"/>
<keyword evidence="3" id="KW-0804">Transcription</keyword>
<evidence type="ECO:0000256" key="2">
    <source>
        <dbReference type="ARBA" id="ARBA00023125"/>
    </source>
</evidence>
<dbReference type="OrthoDB" id="253601at2"/>
<dbReference type="InterPro" id="IPR009057">
    <property type="entry name" value="Homeodomain-like_sf"/>
</dbReference>
<protein>
    <submittedName>
        <fullName evidence="5">AraC family transcriptional regulator</fullName>
    </submittedName>
</protein>
<dbReference type="STRING" id="52689.AKG39_15055"/>
<feature type="domain" description="HTH araC/xylS-type" evidence="4">
    <location>
        <begin position="8"/>
        <end position="106"/>
    </location>
</feature>
<dbReference type="SUPFAM" id="SSF46689">
    <property type="entry name" value="Homeodomain-like"/>
    <property type="match status" value="2"/>
</dbReference>
<reference evidence="6" key="1">
    <citation type="submission" date="2015-07" db="EMBL/GenBank/DDBJ databases">
        <title>Draft genome sequence of Acetobacterium bakii DSM 8293, a potential psychrophilic chemical producer through syngas fermentation.</title>
        <authorList>
            <person name="Song Y."/>
            <person name="Hwang S."/>
            <person name="Cho B.-K."/>
        </authorList>
    </citation>
    <scope>NUCLEOTIDE SEQUENCE [LARGE SCALE GENOMIC DNA]</scope>
    <source>
        <strain evidence="6">DSM 8239</strain>
    </source>
</reference>
<dbReference type="PROSITE" id="PS01124">
    <property type="entry name" value="HTH_ARAC_FAMILY_2"/>
    <property type="match status" value="1"/>
</dbReference>
<comment type="caution">
    <text evidence="5">The sequence shown here is derived from an EMBL/GenBank/DDBJ whole genome shotgun (WGS) entry which is preliminary data.</text>
</comment>
<evidence type="ECO:0000256" key="1">
    <source>
        <dbReference type="ARBA" id="ARBA00023015"/>
    </source>
</evidence>
<dbReference type="SMART" id="SM00342">
    <property type="entry name" value="HTH_ARAC"/>
    <property type="match status" value="1"/>
</dbReference>
<dbReference type="InterPro" id="IPR050959">
    <property type="entry name" value="MarA-like"/>
</dbReference>
<gene>
    <name evidence="5" type="ORF">AKG39_15055</name>
</gene>
<dbReference type="Gene3D" id="3.20.80.10">
    <property type="entry name" value="Regulatory factor, effector binding domain"/>
    <property type="match status" value="1"/>
</dbReference>
<dbReference type="InterPro" id="IPR011256">
    <property type="entry name" value="Reg_factor_effector_dom_sf"/>
</dbReference>
<organism evidence="5 6">
    <name type="scientific">Acetobacterium bakii</name>
    <dbReference type="NCBI Taxonomy" id="52689"/>
    <lineage>
        <taxon>Bacteria</taxon>
        <taxon>Bacillati</taxon>
        <taxon>Bacillota</taxon>
        <taxon>Clostridia</taxon>
        <taxon>Eubacteriales</taxon>
        <taxon>Eubacteriaceae</taxon>
        <taxon>Acetobacterium</taxon>
    </lineage>
</organism>